<evidence type="ECO:0000256" key="4">
    <source>
        <dbReference type="ARBA" id="ARBA00051296"/>
    </source>
</evidence>
<dbReference type="InterPro" id="IPR002213">
    <property type="entry name" value="UDP_glucos_trans"/>
</dbReference>
<dbReference type="SUPFAM" id="SSF53756">
    <property type="entry name" value="UDP-Glycosyltransferase/glycogen phosphorylase"/>
    <property type="match status" value="1"/>
</dbReference>
<evidence type="ECO:0000256" key="6">
    <source>
        <dbReference type="RuleBase" id="RU362057"/>
    </source>
</evidence>
<reference evidence="7" key="3">
    <citation type="submission" date="2015-04" db="UniProtKB">
        <authorList>
            <consortium name="EnsemblPlants"/>
        </authorList>
    </citation>
    <scope>IDENTIFICATION</scope>
</reference>
<evidence type="ECO:0000256" key="1">
    <source>
        <dbReference type="ARBA" id="ARBA00009995"/>
    </source>
</evidence>
<sequence length="479" mass="51902">MAPPSVPSSGEPNNARDRTRPHVIFVPSAGMGHLLQFIRFITALSSHDVDISVVIVVPTVSAAEADHLAALFADFPAIRRVDFHLPPFDTAAEFPGADPFFLRWEEIRRSVHLIGMAIAGVTPRATAVVTDVTLVSHVNPIAKELGLQCHVLFVSSATMMSLLSYFPIYLDKKNPQSSVSDVDVPGVRLLKRSWLPQPLLDLNKLFTKQFIENGREIVKTDGVLINTFDALEPEALAALRDGKVFAGFPPVFAVGPHNSQAAATSEADDDVSPPMAWLRQQPARSVVYVAFGSRCAVSHDQLREIAAGLEASGCRFLWIVKTTVVDRDDHAGVRDVLGDGFMERVEGRGFVTKDWVDQEAVLRHPAVGLFLSHSGWNSVVEAATAGVPLLAWPRLGDHRVAATVVASGGVGVWMEGWSWDGEDWLVSGEEIGKKVKEMMADGAVRERAAKVGEKVAKAVAVGGTSHMSMREFVAKLKAT</sequence>
<protein>
    <recommendedName>
        <fullName evidence="6">Glycosyltransferase</fullName>
        <ecNumber evidence="6">2.4.1.-</ecNumber>
    </recommendedName>
</protein>
<dbReference type="CDD" id="cd03784">
    <property type="entry name" value="GT1_Gtf-like"/>
    <property type="match status" value="1"/>
</dbReference>
<dbReference type="Gene3D" id="3.40.50.2000">
    <property type="entry name" value="Glycogen Phosphorylase B"/>
    <property type="match status" value="2"/>
</dbReference>
<dbReference type="Proteomes" id="UP000032180">
    <property type="component" value="Chromosome 6"/>
</dbReference>
<keyword evidence="2 5" id="KW-0328">Glycosyltransferase</keyword>
<comment type="catalytic activity">
    <reaction evidence="4">
        <text>a 3'-hydro-2'-hydroxy-beta-oxodihydrochalcone + UDP-alpha-D-glucose = a 3'-(beta-D-glucopyranosyl)-2'-hydroxy-beta-oxodihydrochalcone + UDP + H(+)</text>
        <dbReference type="Rhea" id="RHEA:51504"/>
        <dbReference type="ChEBI" id="CHEBI:15378"/>
        <dbReference type="ChEBI" id="CHEBI:58223"/>
        <dbReference type="ChEBI" id="CHEBI:58885"/>
        <dbReference type="ChEBI" id="CHEBI:142482"/>
        <dbReference type="ChEBI" id="CHEBI:142483"/>
        <dbReference type="EC" id="2.4.1.360"/>
    </reaction>
    <physiologicalReaction direction="left-to-right" evidence="4">
        <dbReference type="Rhea" id="RHEA:51505"/>
    </physiologicalReaction>
</comment>
<dbReference type="PANTHER" id="PTHR48048">
    <property type="entry name" value="GLYCOSYLTRANSFERASE"/>
    <property type="match status" value="1"/>
</dbReference>
<evidence type="ECO:0000313" key="7">
    <source>
        <dbReference type="EnsemblPlants" id="LPERR06G10260.1"/>
    </source>
</evidence>
<dbReference type="HOGENOM" id="CLU_001724_3_1_1"/>
<dbReference type="FunFam" id="3.40.50.2000:FF:000124">
    <property type="entry name" value="Glycosyltransferase"/>
    <property type="match status" value="1"/>
</dbReference>
<dbReference type="GO" id="GO:0120514">
    <property type="term" value="F:2-hydroxyflavanone C-glucosyltransferase activity"/>
    <property type="evidence" value="ECO:0007669"/>
    <property type="project" value="UniProtKB-EC"/>
</dbReference>
<dbReference type="eggNOG" id="KOG1192">
    <property type="taxonomic scope" value="Eukaryota"/>
</dbReference>
<keyword evidence="8" id="KW-1185">Reference proteome</keyword>
<dbReference type="EC" id="2.4.1.-" evidence="6"/>
<evidence type="ECO:0000256" key="3">
    <source>
        <dbReference type="ARBA" id="ARBA00022679"/>
    </source>
</evidence>
<dbReference type="Gramene" id="LPERR06G10260.1">
    <property type="protein sequence ID" value="LPERR06G10260.1"/>
    <property type="gene ID" value="LPERR06G10260"/>
</dbReference>
<evidence type="ECO:0000256" key="5">
    <source>
        <dbReference type="RuleBase" id="RU003718"/>
    </source>
</evidence>
<reference evidence="7 8" key="1">
    <citation type="submission" date="2012-08" db="EMBL/GenBank/DDBJ databases">
        <title>Oryza genome evolution.</title>
        <authorList>
            <person name="Wing R.A."/>
        </authorList>
    </citation>
    <scope>NUCLEOTIDE SEQUENCE</scope>
</reference>
<dbReference type="EnsemblPlants" id="LPERR06G10260.1">
    <property type="protein sequence ID" value="LPERR06G10260.1"/>
    <property type="gene ID" value="LPERR06G10260"/>
</dbReference>
<evidence type="ECO:0000313" key="8">
    <source>
        <dbReference type="Proteomes" id="UP000032180"/>
    </source>
</evidence>
<evidence type="ECO:0000256" key="2">
    <source>
        <dbReference type="ARBA" id="ARBA00022676"/>
    </source>
</evidence>
<name>A0A0D9WPI4_9ORYZ</name>
<dbReference type="GO" id="GO:0035251">
    <property type="term" value="F:UDP-glucosyltransferase activity"/>
    <property type="evidence" value="ECO:0007669"/>
    <property type="project" value="InterPro"/>
</dbReference>
<dbReference type="AlphaFoldDB" id="A0A0D9WPI4"/>
<dbReference type="Pfam" id="PF00201">
    <property type="entry name" value="UDPGT"/>
    <property type="match status" value="1"/>
</dbReference>
<proteinExistence type="inferred from homology"/>
<accession>A0A0D9WPI4</accession>
<keyword evidence="3 5" id="KW-0808">Transferase</keyword>
<dbReference type="PANTHER" id="PTHR48048:SF76">
    <property type="entry name" value="UDP-GLYCOSYLTRANSFERASE 708D1-LIKE"/>
    <property type="match status" value="1"/>
</dbReference>
<comment type="similarity">
    <text evidence="1 5">Belongs to the UDP-glycosyltransferase family.</text>
</comment>
<reference evidence="8" key="2">
    <citation type="submission" date="2013-12" db="EMBL/GenBank/DDBJ databases">
        <authorList>
            <person name="Yu Y."/>
            <person name="Lee S."/>
            <person name="de Baynast K."/>
            <person name="Wissotski M."/>
            <person name="Liu L."/>
            <person name="Talag J."/>
            <person name="Goicoechea J."/>
            <person name="Angelova A."/>
            <person name="Jetty R."/>
            <person name="Kudrna D."/>
            <person name="Golser W."/>
            <person name="Rivera L."/>
            <person name="Zhang J."/>
            <person name="Wing R."/>
        </authorList>
    </citation>
    <scope>NUCLEOTIDE SEQUENCE</scope>
</reference>
<dbReference type="InterPro" id="IPR050481">
    <property type="entry name" value="UDP-glycosyltransf_plant"/>
</dbReference>
<organism evidence="7 8">
    <name type="scientific">Leersia perrieri</name>
    <dbReference type="NCBI Taxonomy" id="77586"/>
    <lineage>
        <taxon>Eukaryota</taxon>
        <taxon>Viridiplantae</taxon>
        <taxon>Streptophyta</taxon>
        <taxon>Embryophyta</taxon>
        <taxon>Tracheophyta</taxon>
        <taxon>Spermatophyta</taxon>
        <taxon>Magnoliopsida</taxon>
        <taxon>Liliopsida</taxon>
        <taxon>Poales</taxon>
        <taxon>Poaceae</taxon>
        <taxon>BOP clade</taxon>
        <taxon>Oryzoideae</taxon>
        <taxon>Oryzeae</taxon>
        <taxon>Oryzinae</taxon>
        <taxon>Leersia</taxon>
    </lineage>
</organism>
<dbReference type="FunFam" id="3.40.50.2000:FF:000127">
    <property type="entry name" value="Glycosyltransferase"/>
    <property type="match status" value="1"/>
</dbReference>
<dbReference type="PROSITE" id="PS00375">
    <property type="entry name" value="UDPGT"/>
    <property type="match status" value="1"/>
</dbReference>
<dbReference type="InterPro" id="IPR035595">
    <property type="entry name" value="UDP_glycos_trans_CS"/>
</dbReference>